<reference evidence="9 20" key="3">
    <citation type="journal article" date="2019" name="Nat. Med.">
        <title>A library of human gut bacterial isolates paired with longitudinal multiomics data enables mechanistic microbiome research.</title>
        <authorList>
            <person name="Poyet M."/>
            <person name="Groussin M."/>
            <person name="Gibbons S.M."/>
            <person name="Avila-Pacheco J."/>
            <person name="Jiang X."/>
            <person name="Kearney S.M."/>
            <person name="Perrotta A.R."/>
            <person name="Berdy B."/>
            <person name="Zhao S."/>
            <person name="Lieberman T.D."/>
            <person name="Swanson P.K."/>
            <person name="Smith M."/>
            <person name="Roesemann S."/>
            <person name="Alexander J.E."/>
            <person name="Rich S.A."/>
            <person name="Livny J."/>
            <person name="Vlamakis H."/>
            <person name="Clish C."/>
            <person name="Bullock K."/>
            <person name="Deik A."/>
            <person name="Scott J."/>
            <person name="Pierce K.A."/>
            <person name="Xavier R.J."/>
            <person name="Alm E.J."/>
        </authorList>
    </citation>
    <scope>NUCLEOTIDE SEQUENCE [LARGE SCALE GENOMIC DNA]</scope>
    <source>
        <strain evidence="9 20">BIOML-A1</strain>
    </source>
</reference>
<dbReference type="Gene3D" id="1.10.12.10">
    <property type="entry name" value="Lyase 2-enoyl-coa Hydratase, Chain A, domain 2"/>
    <property type="match status" value="1"/>
</dbReference>
<evidence type="ECO:0000313" key="14">
    <source>
        <dbReference type="EMBL" id="RHN09671.1"/>
    </source>
</evidence>
<comment type="pathway">
    <text evidence="1">Lipid metabolism; butanoate metabolism.</text>
</comment>
<evidence type="ECO:0000256" key="1">
    <source>
        <dbReference type="ARBA" id="ARBA00005086"/>
    </source>
</evidence>
<evidence type="ECO:0000256" key="7">
    <source>
        <dbReference type="RuleBase" id="RU003707"/>
    </source>
</evidence>
<dbReference type="FunFam" id="3.90.226.10:FF:000009">
    <property type="entry name" value="Carnitinyl-CoA dehydratase"/>
    <property type="match status" value="1"/>
</dbReference>
<evidence type="ECO:0000313" key="8">
    <source>
        <dbReference type="EMBL" id="CUN01451.1"/>
    </source>
</evidence>
<dbReference type="Proteomes" id="UP000478483">
    <property type="component" value="Unassembled WGS sequence"/>
</dbReference>
<evidence type="ECO:0000313" key="16">
    <source>
        <dbReference type="Proteomes" id="UP000283513"/>
    </source>
</evidence>
<dbReference type="GO" id="GO:0006635">
    <property type="term" value="P:fatty acid beta-oxidation"/>
    <property type="evidence" value="ECO:0007669"/>
    <property type="project" value="TreeGrafter"/>
</dbReference>
<dbReference type="GeneID" id="61434428"/>
<comment type="catalytic activity">
    <reaction evidence="5">
        <text>a short-chain (3S)-3-hydroxyacyl-CoA = a short-chain (2E)-enoyl-CoA + H2O</text>
        <dbReference type="Rhea" id="RHEA:52664"/>
        <dbReference type="ChEBI" id="CHEBI:15377"/>
        <dbReference type="ChEBI" id="CHEBI:87488"/>
        <dbReference type="ChEBI" id="CHEBI:136760"/>
        <dbReference type="EC" id="4.2.1.150"/>
    </reaction>
</comment>
<comment type="subunit">
    <text evidence="3">Homotetramer.</text>
</comment>
<dbReference type="Proteomes" id="UP000283513">
    <property type="component" value="Unassembled WGS sequence"/>
</dbReference>
<name>A0A173TFH5_9FIRM</name>
<evidence type="ECO:0000313" key="13">
    <source>
        <dbReference type="EMBL" id="RHG29170.1"/>
    </source>
</evidence>
<dbReference type="Proteomes" id="UP000479531">
    <property type="component" value="Unassembled WGS sequence"/>
</dbReference>
<dbReference type="InterPro" id="IPR001753">
    <property type="entry name" value="Enoyl-CoA_hydra/iso"/>
</dbReference>
<dbReference type="Gene3D" id="3.90.226.10">
    <property type="entry name" value="2-enoyl-CoA Hydratase, Chain A, domain 1"/>
    <property type="match status" value="1"/>
</dbReference>
<evidence type="ECO:0000313" key="10">
    <source>
        <dbReference type="EMBL" id="MVQ45840.1"/>
    </source>
</evidence>
<dbReference type="PANTHER" id="PTHR11941">
    <property type="entry name" value="ENOYL-COA HYDRATASE-RELATED"/>
    <property type="match status" value="1"/>
</dbReference>
<dbReference type="SUPFAM" id="SSF52096">
    <property type="entry name" value="ClpP/crotonase"/>
    <property type="match status" value="1"/>
</dbReference>
<dbReference type="PaxDb" id="166486-ERS852572_01509"/>
<dbReference type="InterPro" id="IPR014748">
    <property type="entry name" value="Enoyl-CoA_hydra_C"/>
</dbReference>
<dbReference type="PANTHER" id="PTHR11941:SF54">
    <property type="entry name" value="ENOYL-COA HYDRATASE, MITOCHONDRIAL"/>
    <property type="match status" value="1"/>
</dbReference>
<dbReference type="EMBL" id="QSFP01000001">
    <property type="protein sequence ID" value="RHA70296.1"/>
    <property type="molecule type" value="Genomic_DNA"/>
</dbReference>
<dbReference type="RefSeq" id="WP_006855857.1">
    <property type="nucleotide sequence ID" value="NZ_CABIYH010000010.1"/>
</dbReference>
<dbReference type="EMBL" id="WNAJ01000016">
    <property type="protein sequence ID" value="MTR85963.1"/>
    <property type="molecule type" value="Genomic_DNA"/>
</dbReference>
<sequence length="267" mass="28514">MSDFNNLKLEVAEEIAVLTISRPAALNALNSETLDELNTALTEIEARDDIKVVILTGGPDKKGNEFKSFVAGADISEMVNFTAAEARAFGMRASVPFFKLMNMRQVTIAAVNGFALGGGCEISMACDIRIASDNATFAQPETGLGIIPGFGGTQRLARLVGMGRAKEMIFTCDSVDAAEAYRIGLVNKVVAPEELMNTAKAMAKKIISKGSYAVSVAKAAINNGYDMDIKNAVEMEANLFGVTCSTHDKTEGMTAFLERRAADLTDF</sequence>
<evidence type="ECO:0000256" key="4">
    <source>
        <dbReference type="ARBA" id="ARBA00023239"/>
    </source>
</evidence>
<dbReference type="OrthoDB" id="9775794at2"/>
<dbReference type="Proteomes" id="UP000095350">
    <property type="component" value="Unassembled WGS sequence"/>
</dbReference>
<keyword evidence="9" id="KW-0413">Isomerase</keyword>
<protein>
    <recommendedName>
        <fullName evidence="6">short-chain-enoyl-CoA hydratase</fullName>
        <ecNumber evidence="6">4.2.1.150</ecNumber>
    </recommendedName>
</protein>
<dbReference type="Pfam" id="PF00378">
    <property type="entry name" value="ECH_1"/>
    <property type="match status" value="1"/>
</dbReference>
<evidence type="ECO:0000313" key="21">
    <source>
        <dbReference type="Proteomes" id="UP000479531"/>
    </source>
</evidence>
<dbReference type="FunFam" id="1.10.12.10:FF:000001">
    <property type="entry name" value="Probable enoyl-CoA hydratase, mitochondrial"/>
    <property type="match status" value="1"/>
</dbReference>
<dbReference type="CDD" id="cd06558">
    <property type="entry name" value="crotonase-like"/>
    <property type="match status" value="1"/>
</dbReference>
<reference evidence="8 15" key="1">
    <citation type="submission" date="2015-09" db="EMBL/GenBank/DDBJ databases">
        <authorList>
            <consortium name="Pathogen Informatics"/>
        </authorList>
    </citation>
    <scope>NUCLEOTIDE SEQUENCE [LARGE SCALE GENOMIC DNA]</scope>
    <source>
        <strain evidence="8 15">2789STDY5834960</strain>
    </source>
</reference>
<dbReference type="AlphaFoldDB" id="A0A173TFH5"/>
<dbReference type="PROSITE" id="PS00166">
    <property type="entry name" value="ENOYL_COA_HYDRATASE"/>
    <property type="match status" value="1"/>
</dbReference>
<evidence type="ECO:0000313" key="11">
    <source>
        <dbReference type="EMBL" id="RHA70296.1"/>
    </source>
</evidence>
<evidence type="ECO:0000313" key="19">
    <source>
        <dbReference type="Proteomes" id="UP000284465"/>
    </source>
</evidence>
<evidence type="ECO:0000313" key="17">
    <source>
        <dbReference type="Proteomes" id="UP000283586"/>
    </source>
</evidence>
<organism evidence="8 15">
    <name type="scientific">Roseburia intestinalis</name>
    <dbReference type="NCBI Taxonomy" id="166486"/>
    <lineage>
        <taxon>Bacteria</taxon>
        <taxon>Bacillati</taxon>
        <taxon>Bacillota</taxon>
        <taxon>Clostridia</taxon>
        <taxon>Lachnospirales</taxon>
        <taxon>Lachnospiraceae</taxon>
        <taxon>Roseburia</taxon>
    </lineage>
</organism>
<evidence type="ECO:0000256" key="6">
    <source>
        <dbReference type="ARBA" id="ARBA00067035"/>
    </source>
</evidence>
<proteinExistence type="inferred from homology"/>
<evidence type="ECO:0000313" key="15">
    <source>
        <dbReference type="Proteomes" id="UP000095350"/>
    </source>
</evidence>
<gene>
    <name evidence="8" type="primary">echA8</name>
    <name evidence="13" type="ORF">DW264_06085</name>
    <name evidence="12" type="ORF">DW856_13110</name>
    <name evidence="11" type="ORF">DW927_01190</name>
    <name evidence="14" type="ORF">DWZ31_06290</name>
    <name evidence="8" type="ORF">ERS852572_01509</name>
    <name evidence="10" type="ORF">GCK47_08995</name>
    <name evidence="9" type="ORF">GMD50_13065</name>
</gene>
<comment type="similarity">
    <text evidence="2 7">Belongs to the enoyl-CoA hydratase/isomerase family.</text>
</comment>
<evidence type="ECO:0000256" key="2">
    <source>
        <dbReference type="ARBA" id="ARBA00005254"/>
    </source>
</evidence>
<reference evidence="16 17" key="2">
    <citation type="submission" date="2018-08" db="EMBL/GenBank/DDBJ databases">
        <title>A genome reference for cultivated species of the human gut microbiota.</title>
        <authorList>
            <person name="Zou Y."/>
            <person name="Xue W."/>
            <person name="Luo G."/>
        </authorList>
    </citation>
    <scope>NUCLEOTIDE SEQUENCE [LARGE SCALE GENOMIC DNA]</scope>
    <source>
        <strain evidence="14 17">AF31-21AC</strain>
        <strain evidence="13 18">AM22-21LB</strain>
        <strain evidence="12 16">AM37-1AC</strain>
        <strain evidence="11 19">AM43-11</strain>
    </source>
</reference>
<dbReference type="EMBL" id="QRQN01000006">
    <property type="protein sequence ID" value="RHN09671.1"/>
    <property type="molecule type" value="Genomic_DNA"/>
</dbReference>
<dbReference type="InterPro" id="IPR018376">
    <property type="entry name" value="Enoyl-CoA_hyd/isom_CS"/>
</dbReference>
<dbReference type="EMBL" id="QSHO01000011">
    <property type="protein sequence ID" value="RHC16013.1"/>
    <property type="molecule type" value="Genomic_DNA"/>
</dbReference>
<evidence type="ECO:0000313" key="12">
    <source>
        <dbReference type="EMBL" id="RHC16013.1"/>
    </source>
</evidence>
<evidence type="ECO:0000313" key="18">
    <source>
        <dbReference type="Proteomes" id="UP000284051"/>
    </source>
</evidence>
<dbReference type="EMBL" id="QRID01000005">
    <property type="protein sequence ID" value="RHG29170.1"/>
    <property type="molecule type" value="Genomic_DNA"/>
</dbReference>
<dbReference type="EMBL" id="WGGT01000009">
    <property type="protein sequence ID" value="MVQ45840.1"/>
    <property type="molecule type" value="Genomic_DNA"/>
</dbReference>
<dbReference type="Proteomes" id="UP000283586">
    <property type="component" value="Unassembled WGS sequence"/>
</dbReference>
<reference evidence="10 21" key="4">
    <citation type="submission" date="2019-10" db="EMBL/GenBank/DDBJ databases">
        <title>Roseburia spp. ameliorate alcoholic fatty liver via restoration of gut barrier function.</title>
        <authorList>
            <person name="Seo B."/>
            <person name="Ko G."/>
        </authorList>
    </citation>
    <scope>NUCLEOTIDE SEQUENCE [LARGE SCALE GENOMIC DNA]</scope>
    <source>
        <strain evidence="10 21">SNUG30017</strain>
    </source>
</reference>
<evidence type="ECO:0000313" key="20">
    <source>
        <dbReference type="Proteomes" id="UP000478483"/>
    </source>
</evidence>
<evidence type="ECO:0000256" key="5">
    <source>
        <dbReference type="ARBA" id="ARBA00050624"/>
    </source>
</evidence>
<keyword evidence="4 8" id="KW-0456">Lyase</keyword>
<dbReference type="GO" id="GO:0016853">
    <property type="term" value="F:isomerase activity"/>
    <property type="evidence" value="ECO:0007669"/>
    <property type="project" value="UniProtKB-KW"/>
</dbReference>
<evidence type="ECO:0000256" key="3">
    <source>
        <dbReference type="ARBA" id="ARBA00011881"/>
    </source>
</evidence>
<dbReference type="Proteomes" id="UP000284051">
    <property type="component" value="Unassembled WGS sequence"/>
</dbReference>
<dbReference type="EMBL" id="CYXZ01000010">
    <property type="protein sequence ID" value="CUN01451.1"/>
    <property type="molecule type" value="Genomic_DNA"/>
</dbReference>
<accession>A0A173TFH5</accession>
<dbReference type="GO" id="GO:0018812">
    <property type="term" value="F:3-hydroxyacyl-CoA dehydratase activity"/>
    <property type="evidence" value="ECO:0007669"/>
    <property type="project" value="UniProtKB-EC"/>
</dbReference>
<dbReference type="EC" id="4.2.1.150" evidence="6"/>
<dbReference type="Proteomes" id="UP000284465">
    <property type="component" value="Unassembled WGS sequence"/>
</dbReference>
<evidence type="ECO:0000313" key="9">
    <source>
        <dbReference type="EMBL" id="MTR85963.1"/>
    </source>
</evidence>
<dbReference type="InterPro" id="IPR029045">
    <property type="entry name" value="ClpP/crotonase-like_dom_sf"/>
</dbReference>
<dbReference type="STRING" id="166486.ERS852572_01509"/>